<evidence type="ECO:0000313" key="1">
    <source>
        <dbReference type="EMBL" id="ASL13657.1"/>
    </source>
</evidence>
<dbReference type="RefSeq" id="WP_042910798.1">
    <property type="nucleotide sequence ID" value="NZ_CP015267.1"/>
</dbReference>
<gene>
    <name evidence="1" type="ORF">MYCOZU2_01216</name>
    <name evidence="2" type="ORF">QRB35_08170</name>
</gene>
<dbReference type="Proteomes" id="UP001529272">
    <property type="component" value="Unassembled WGS sequence"/>
</dbReference>
<reference evidence="2" key="4">
    <citation type="submission" date="2023-06" db="EMBL/GenBank/DDBJ databases">
        <authorList>
            <person name="Spilker T."/>
        </authorList>
    </citation>
    <scope>NUCLEOTIDE SEQUENCE</scope>
    <source>
        <strain evidence="2">FLAC1071</strain>
    </source>
</reference>
<keyword evidence="4" id="KW-1185">Reference proteome</keyword>
<organism evidence="1 3">
    <name type="scientific">Mycobacterium intracellulare subsp. chimaera</name>
    <dbReference type="NCBI Taxonomy" id="222805"/>
    <lineage>
        <taxon>Bacteria</taxon>
        <taxon>Bacillati</taxon>
        <taxon>Actinomycetota</taxon>
        <taxon>Actinomycetes</taxon>
        <taxon>Mycobacteriales</taxon>
        <taxon>Mycobacteriaceae</taxon>
        <taxon>Mycobacterium</taxon>
        <taxon>Mycobacterium avium complex (MAC)</taxon>
    </lineage>
</organism>
<accession>A0A1Y0T4M5</accession>
<protein>
    <recommendedName>
        <fullName evidence="5">DUF559 domain-containing protein</fullName>
    </recommendedName>
</protein>
<sequence length="311" mass="34715">MGIPDWPFRGTDALAAGVITRHRLRTEFEMVHRNVYIRRGQLLTPVTRAVAAWLWSGRTATLAGLSAAALHRTKWIDDWLPAELNRAGRDKARGIIVHSDTLDDDEICTRDGMRLTTPARTAFDLGRRKGLTTAVIRLDALMHATDLKPADVELLADRHRGARGLVQLRTALTMVDGGAESPYETRTRLLLAGSGLPRPQTQIEVLNEWGAVLARIDMGWEEWKAGVEFDGAHHWTDPAQRARDIDRLAELEAQGWSIIRVSAEMLRYRPYVIVERARGALVAAGCPVSAAERGVVGPKRRDFPPQLHVRR</sequence>
<reference evidence="4" key="3">
    <citation type="submission" date="2023-06" db="EMBL/GenBank/DDBJ databases">
        <title>Itaconate inhibition of nontuberculous mycobacteria.</title>
        <authorList>
            <person name="Spilker T."/>
        </authorList>
    </citation>
    <scope>NUCLEOTIDE SEQUENCE [LARGE SCALE GENOMIC DNA]</scope>
    <source>
        <strain evidence="4">FLAC1071</strain>
    </source>
</reference>
<name>A0A1Y0T4M5_MYCIT</name>
<dbReference type="Gene3D" id="3.40.960.10">
    <property type="entry name" value="VSR Endonuclease"/>
    <property type="match status" value="1"/>
</dbReference>
<dbReference type="EMBL" id="CP015267">
    <property type="protein sequence ID" value="ASL13657.1"/>
    <property type="molecule type" value="Genomic_DNA"/>
</dbReference>
<evidence type="ECO:0000313" key="2">
    <source>
        <dbReference type="EMBL" id="MDM3925999.1"/>
    </source>
</evidence>
<dbReference type="EMBL" id="JASZZX010000004">
    <property type="protein sequence ID" value="MDM3925999.1"/>
    <property type="molecule type" value="Genomic_DNA"/>
</dbReference>
<reference evidence="2 4" key="2">
    <citation type="submission" date="2023-06" db="EMBL/GenBank/DDBJ databases">
        <title>Itaconate inhibition of nontuberculous mycobacteria.</title>
        <authorList>
            <person name="Breen P."/>
            <person name="Zimbric M."/>
            <person name="Caverly L."/>
        </authorList>
    </citation>
    <scope>NUCLEOTIDE SEQUENCE [LARGE SCALE GENOMIC DNA]</scope>
    <source>
        <strain evidence="2 4">FLAC1071</strain>
    </source>
</reference>
<dbReference type="SUPFAM" id="SSF52980">
    <property type="entry name" value="Restriction endonuclease-like"/>
    <property type="match status" value="1"/>
</dbReference>
<evidence type="ECO:0000313" key="4">
    <source>
        <dbReference type="Proteomes" id="UP001529272"/>
    </source>
</evidence>
<evidence type="ECO:0000313" key="3">
    <source>
        <dbReference type="Proteomes" id="UP000198286"/>
    </source>
</evidence>
<dbReference type="InterPro" id="IPR011335">
    <property type="entry name" value="Restrct_endonuc-II-like"/>
</dbReference>
<evidence type="ECO:0008006" key="5">
    <source>
        <dbReference type="Google" id="ProtNLM"/>
    </source>
</evidence>
<reference evidence="1 3" key="1">
    <citation type="journal article" date="2017" name="Lancet Infect. Dis.">
        <title>Global outbreak of severe Mycobacterium chimaera disease after cardiac surgery: a molecular epidemiological study.</title>
        <authorList>
            <person name="van Ingen J."/>
            <person name="Kohl T."/>
            <person name="Kranzer K."/>
            <person name="Hasse B."/>
            <person name="Keller P."/>
            <person name="Szafranska A."/>
            <person name="Hillemann D."/>
            <person name="Chand M."/>
            <person name="Schreiber P."/>
            <person name="Sommerstein R."/>
            <person name="Berger C."/>
            <person name="Genoni M."/>
            <person name="Ruegg C."/>
            <person name="Troillet N."/>
            <person name="Widmer A.F."/>
            <person name="Becker S.L."/>
            <person name="Herrmann M."/>
            <person name="Eckmanns T."/>
            <person name="Haller S."/>
            <person name="Hoeller C."/>
            <person name="Debast S.B."/>
            <person name="Wolfhagen M.J."/>
            <person name="Hopman J."/>
            <person name="Kluytmans J."/>
            <person name="Langelaar M."/>
            <person name="Notermans D.W."/>
            <person name="ten Oever J."/>
            <person name="van den Barselaar P."/>
            <person name="Vonk A.B.A."/>
            <person name="Vos M.C."/>
            <person name="Ahmed N."/>
            <person name="Brown T."/>
            <person name="Crook D."/>
            <person name="Lamagni T."/>
            <person name="Phin N."/>
            <person name="Smith E.G."/>
            <person name="Zambon M."/>
            <person name="Serr A."/>
            <person name="Goetting T."/>
            <person name="Ebner W."/>
            <person name="Thuermer A."/>
            <person name="Utpatel C."/>
            <person name="Sproer C."/>
            <person name="Bunk B."/>
            <person name="Nubel U."/>
            <person name="Bloemberg G."/>
            <person name="Bottger E."/>
            <person name="Niemann S."/>
            <person name="Wagner D."/>
            <person name="Sax H."/>
        </authorList>
    </citation>
    <scope>NUCLEOTIDE SEQUENCE [LARGE SCALE GENOMIC DNA]</scope>
    <source>
        <strain evidence="1 3">ZUERICH-2</strain>
    </source>
</reference>
<proteinExistence type="predicted"/>
<dbReference type="Proteomes" id="UP000198286">
    <property type="component" value="Chromosome"/>
</dbReference>
<dbReference type="AlphaFoldDB" id="A0A1Y0T4M5"/>